<reference evidence="2" key="2">
    <citation type="journal article" date="2017" name="Nat. Plants">
        <title>The Aegilops tauschii genome reveals multiple impacts of transposons.</title>
        <authorList>
            <person name="Zhao G."/>
            <person name="Zou C."/>
            <person name="Li K."/>
            <person name="Wang K."/>
            <person name="Li T."/>
            <person name="Gao L."/>
            <person name="Zhang X."/>
            <person name="Wang H."/>
            <person name="Yang Z."/>
            <person name="Liu X."/>
            <person name="Jiang W."/>
            <person name="Mao L."/>
            <person name="Kong X."/>
            <person name="Jiao Y."/>
            <person name="Jia J."/>
        </authorList>
    </citation>
    <scope>NUCLEOTIDE SEQUENCE [LARGE SCALE GENOMIC DNA]</scope>
    <source>
        <strain evidence="2">cv. AL8/78</strain>
    </source>
</reference>
<reference evidence="2" key="1">
    <citation type="journal article" date="2014" name="Science">
        <title>Ancient hybridizations among the ancestral genomes of bread wheat.</title>
        <authorList>
            <consortium name="International Wheat Genome Sequencing Consortium,"/>
            <person name="Marcussen T."/>
            <person name="Sandve S.R."/>
            <person name="Heier L."/>
            <person name="Spannagl M."/>
            <person name="Pfeifer M."/>
            <person name="Jakobsen K.S."/>
            <person name="Wulff B.B."/>
            <person name="Steuernagel B."/>
            <person name="Mayer K.F."/>
            <person name="Olsen O.A."/>
        </authorList>
    </citation>
    <scope>NUCLEOTIDE SEQUENCE [LARGE SCALE GENOMIC DNA]</scope>
    <source>
        <strain evidence="2">cv. AL8/78</strain>
    </source>
</reference>
<reference evidence="1" key="4">
    <citation type="submission" date="2019-03" db="UniProtKB">
        <authorList>
            <consortium name="EnsemblPlants"/>
        </authorList>
    </citation>
    <scope>IDENTIFICATION</scope>
</reference>
<dbReference type="Proteomes" id="UP000015105">
    <property type="component" value="Chromosome 6D"/>
</dbReference>
<proteinExistence type="predicted"/>
<accession>A0A453P1B7</accession>
<name>A0A453P1B7_AEGTS</name>
<reference evidence="1" key="3">
    <citation type="journal article" date="2017" name="Nature">
        <title>Genome sequence of the progenitor of the wheat D genome Aegilops tauschii.</title>
        <authorList>
            <person name="Luo M.C."/>
            <person name="Gu Y.Q."/>
            <person name="Puiu D."/>
            <person name="Wang H."/>
            <person name="Twardziok S.O."/>
            <person name="Deal K.R."/>
            <person name="Huo N."/>
            <person name="Zhu T."/>
            <person name="Wang L."/>
            <person name="Wang Y."/>
            <person name="McGuire P.E."/>
            <person name="Liu S."/>
            <person name="Long H."/>
            <person name="Ramasamy R.K."/>
            <person name="Rodriguez J.C."/>
            <person name="Van S.L."/>
            <person name="Yuan L."/>
            <person name="Wang Z."/>
            <person name="Xia Z."/>
            <person name="Xiao L."/>
            <person name="Anderson O.D."/>
            <person name="Ouyang S."/>
            <person name="Liang Y."/>
            <person name="Zimin A.V."/>
            <person name="Pertea G."/>
            <person name="Qi P."/>
            <person name="Bennetzen J.L."/>
            <person name="Dai X."/>
            <person name="Dawson M.W."/>
            <person name="Muller H.G."/>
            <person name="Kugler K."/>
            <person name="Rivarola-Duarte L."/>
            <person name="Spannagl M."/>
            <person name="Mayer K.F.X."/>
            <person name="Lu F.H."/>
            <person name="Bevan M.W."/>
            <person name="Leroy P."/>
            <person name="Li P."/>
            <person name="You F.M."/>
            <person name="Sun Q."/>
            <person name="Liu Z."/>
            <person name="Lyons E."/>
            <person name="Wicker T."/>
            <person name="Salzberg S.L."/>
            <person name="Devos K.M."/>
            <person name="Dvorak J."/>
        </authorList>
    </citation>
    <scope>NUCLEOTIDE SEQUENCE [LARGE SCALE GENOMIC DNA]</scope>
    <source>
        <strain evidence="1">cv. AL8/78</strain>
    </source>
</reference>
<dbReference type="AlphaFoldDB" id="A0A453P1B7"/>
<evidence type="ECO:0000313" key="1">
    <source>
        <dbReference type="EnsemblPlants" id="AET6Gv20566900.13"/>
    </source>
</evidence>
<protein>
    <submittedName>
        <fullName evidence="1">Uncharacterized protein</fullName>
    </submittedName>
</protein>
<organism evidence="1 2">
    <name type="scientific">Aegilops tauschii subsp. strangulata</name>
    <name type="common">Goatgrass</name>
    <dbReference type="NCBI Taxonomy" id="200361"/>
    <lineage>
        <taxon>Eukaryota</taxon>
        <taxon>Viridiplantae</taxon>
        <taxon>Streptophyta</taxon>
        <taxon>Embryophyta</taxon>
        <taxon>Tracheophyta</taxon>
        <taxon>Spermatophyta</taxon>
        <taxon>Magnoliopsida</taxon>
        <taxon>Liliopsida</taxon>
        <taxon>Poales</taxon>
        <taxon>Poaceae</taxon>
        <taxon>BOP clade</taxon>
        <taxon>Pooideae</taxon>
        <taxon>Triticodae</taxon>
        <taxon>Triticeae</taxon>
        <taxon>Triticinae</taxon>
        <taxon>Aegilops</taxon>
    </lineage>
</organism>
<keyword evidence="2" id="KW-1185">Reference proteome</keyword>
<reference evidence="1" key="5">
    <citation type="journal article" date="2021" name="G3 (Bethesda)">
        <title>Aegilops tauschii genome assembly Aet v5.0 features greater sequence contiguity and improved annotation.</title>
        <authorList>
            <person name="Wang L."/>
            <person name="Zhu T."/>
            <person name="Rodriguez J.C."/>
            <person name="Deal K.R."/>
            <person name="Dubcovsky J."/>
            <person name="McGuire P.E."/>
            <person name="Lux T."/>
            <person name="Spannagl M."/>
            <person name="Mayer K.F.X."/>
            <person name="Baldrich P."/>
            <person name="Meyers B.C."/>
            <person name="Huo N."/>
            <person name="Gu Y.Q."/>
            <person name="Zhou H."/>
            <person name="Devos K.M."/>
            <person name="Bennetzen J.L."/>
            <person name="Unver T."/>
            <person name="Budak H."/>
            <person name="Gulick P.J."/>
            <person name="Galiba G."/>
            <person name="Kalapos B."/>
            <person name="Nelson D.R."/>
            <person name="Li P."/>
            <person name="You F.M."/>
            <person name="Luo M.C."/>
            <person name="Dvorak J."/>
        </authorList>
    </citation>
    <scope>NUCLEOTIDE SEQUENCE [LARGE SCALE GENOMIC DNA]</scope>
    <source>
        <strain evidence="1">cv. AL8/78</strain>
    </source>
</reference>
<dbReference type="Gramene" id="AET6Gv20566900.13">
    <property type="protein sequence ID" value="AET6Gv20566900.13"/>
    <property type="gene ID" value="AET6Gv20566900"/>
</dbReference>
<sequence length="31" mass="3439">MDLLSSSGGYGPPIQAFLYQIPIIGWILQYP</sequence>
<dbReference type="EnsemblPlants" id="AET6Gv20566900.13">
    <property type="protein sequence ID" value="AET6Gv20566900.13"/>
    <property type="gene ID" value="AET6Gv20566900"/>
</dbReference>
<evidence type="ECO:0000313" key="2">
    <source>
        <dbReference type="Proteomes" id="UP000015105"/>
    </source>
</evidence>